<name>A0A929KZ69_9SPHI</name>
<dbReference type="AlphaFoldDB" id="A0A929KZ69"/>
<keyword evidence="2" id="KW-1185">Reference proteome</keyword>
<accession>A0A929KZ69</accession>
<dbReference type="RefSeq" id="WP_194112464.1">
    <property type="nucleotide sequence ID" value="NZ_JADFFL010000005.1"/>
</dbReference>
<proteinExistence type="predicted"/>
<evidence type="ECO:0000313" key="2">
    <source>
        <dbReference type="Proteomes" id="UP000622475"/>
    </source>
</evidence>
<dbReference type="EMBL" id="JADFFL010000005">
    <property type="protein sequence ID" value="MBE9663250.1"/>
    <property type="molecule type" value="Genomic_DNA"/>
</dbReference>
<evidence type="ECO:0000313" key="1">
    <source>
        <dbReference type="EMBL" id="MBE9663250.1"/>
    </source>
</evidence>
<protein>
    <submittedName>
        <fullName evidence="1">Uncharacterized protein</fullName>
    </submittedName>
</protein>
<sequence>MENLPVTLFADFNNNDREGRLRLNLNGTIKDLEAKGMILSEGLEVILTDGDELSVLATIEFSKSENIWVGKFDDKDVKYL</sequence>
<dbReference type="Proteomes" id="UP000622475">
    <property type="component" value="Unassembled WGS sequence"/>
</dbReference>
<comment type="caution">
    <text evidence="1">The sequence shown here is derived from an EMBL/GenBank/DDBJ whole genome shotgun (WGS) entry which is preliminary data.</text>
</comment>
<organism evidence="1 2">
    <name type="scientific">Mucilaginibacter myungsuensis</name>
    <dbReference type="NCBI Taxonomy" id="649104"/>
    <lineage>
        <taxon>Bacteria</taxon>
        <taxon>Pseudomonadati</taxon>
        <taxon>Bacteroidota</taxon>
        <taxon>Sphingobacteriia</taxon>
        <taxon>Sphingobacteriales</taxon>
        <taxon>Sphingobacteriaceae</taxon>
        <taxon>Mucilaginibacter</taxon>
    </lineage>
</organism>
<reference evidence="1" key="1">
    <citation type="submission" date="2020-10" db="EMBL/GenBank/DDBJ databases">
        <title>Mucilaginibacter mali sp. nov., isolated from rhizosphere soil of apple orchard.</title>
        <authorList>
            <person name="Lee J.-S."/>
            <person name="Kim H.S."/>
            <person name="Kim J.-S."/>
        </authorList>
    </citation>
    <scope>NUCLEOTIDE SEQUENCE</scope>
    <source>
        <strain evidence="1">KCTC 22746</strain>
    </source>
</reference>
<gene>
    <name evidence="1" type="ORF">IRJ16_15280</name>
</gene>